<evidence type="ECO:0000256" key="1">
    <source>
        <dbReference type="ARBA" id="ARBA00022801"/>
    </source>
</evidence>
<dbReference type="Proteomes" id="UP000657918">
    <property type="component" value="Unassembled WGS sequence"/>
</dbReference>
<dbReference type="GO" id="GO:0008610">
    <property type="term" value="P:lipid biosynthetic process"/>
    <property type="evidence" value="ECO:0007669"/>
    <property type="project" value="TreeGrafter"/>
</dbReference>
<accession>A0A835KAA6</accession>
<dbReference type="InterPro" id="IPR036938">
    <property type="entry name" value="PAP2/HPO_sf"/>
</dbReference>
<dbReference type="GO" id="GO:0047874">
    <property type="term" value="F:dolichyldiphosphatase activity"/>
    <property type="evidence" value="ECO:0007669"/>
    <property type="project" value="TreeGrafter"/>
</dbReference>
<sequence length="325" mass="35593">MMTITTILLKPTFKSLLHGPCMLNQAKPISFLQFPASKSDFSGSKNKAFSKTMTETVRISACRGSCGGSSEERTGCFQQGAVTDGRDKFQSVFAAVGLEATLNCLHDSVVQLLLEQSKWLVVTVFSAIILWRHDAKAMWAASGSVVNSILSVILKRLLNQERPDSALRSDPGMPSSHGQSIFFTVVFAILSVGEWFGVNDFTSIISGSILAFGTYLDQPYITTTVEVVLIAVGFTTTVRNSGLLEQMILSDASGVIEKKMHKLFSMMMKNITSAAINADRVLIDELLEEGMENLEDKVLTLLGFNEKDMTKPGETAKKHEVIRSF</sequence>
<dbReference type="EMBL" id="JADGMS010000005">
    <property type="protein sequence ID" value="KAF9682261.1"/>
    <property type="molecule type" value="Genomic_DNA"/>
</dbReference>
<name>A0A835KAA6_9ROSI</name>
<keyword evidence="3" id="KW-1185">Reference proteome</keyword>
<keyword evidence="1" id="KW-0378">Hydrolase</keyword>
<dbReference type="AlphaFoldDB" id="A0A835KAA6"/>
<dbReference type="GO" id="GO:0006487">
    <property type="term" value="P:protein N-linked glycosylation"/>
    <property type="evidence" value="ECO:0007669"/>
    <property type="project" value="TreeGrafter"/>
</dbReference>
<dbReference type="SUPFAM" id="SSF48317">
    <property type="entry name" value="Acid phosphatase/Vanadium-dependent haloperoxidase"/>
    <property type="match status" value="1"/>
</dbReference>
<gene>
    <name evidence="2" type="ORF">SADUNF_Sadunf05G0090500</name>
</gene>
<dbReference type="OrthoDB" id="302705at2759"/>
<proteinExistence type="predicted"/>
<protein>
    <recommendedName>
        <fullName evidence="4">Phosphatidic acid phosphatase type 2/haloperoxidase domain-containing protein</fullName>
    </recommendedName>
</protein>
<dbReference type="PANTHER" id="PTHR11247">
    <property type="entry name" value="PALMITOYL-PROTEIN THIOESTERASE/DOLICHYLDIPHOSPHATASE 1"/>
    <property type="match status" value="1"/>
</dbReference>
<evidence type="ECO:0008006" key="4">
    <source>
        <dbReference type="Google" id="ProtNLM"/>
    </source>
</evidence>
<organism evidence="2 3">
    <name type="scientific">Salix dunnii</name>
    <dbReference type="NCBI Taxonomy" id="1413687"/>
    <lineage>
        <taxon>Eukaryota</taxon>
        <taxon>Viridiplantae</taxon>
        <taxon>Streptophyta</taxon>
        <taxon>Embryophyta</taxon>
        <taxon>Tracheophyta</taxon>
        <taxon>Spermatophyta</taxon>
        <taxon>Magnoliopsida</taxon>
        <taxon>eudicotyledons</taxon>
        <taxon>Gunneridae</taxon>
        <taxon>Pentapetalae</taxon>
        <taxon>rosids</taxon>
        <taxon>fabids</taxon>
        <taxon>Malpighiales</taxon>
        <taxon>Salicaceae</taxon>
        <taxon>Saliceae</taxon>
        <taxon>Salix</taxon>
    </lineage>
</organism>
<dbReference type="GO" id="GO:0005789">
    <property type="term" value="C:endoplasmic reticulum membrane"/>
    <property type="evidence" value="ECO:0007669"/>
    <property type="project" value="TreeGrafter"/>
</dbReference>
<reference evidence="2 3" key="1">
    <citation type="submission" date="2020-10" db="EMBL/GenBank/DDBJ databases">
        <title>Plant Genome Project.</title>
        <authorList>
            <person name="Zhang R.-G."/>
        </authorList>
    </citation>
    <scope>NUCLEOTIDE SEQUENCE [LARGE SCALE GENOMIC DNA]</scope>
    <source>
        <strain evidence="2">FAFU-HL-1</strain>
        <tissue evidence="2">Leaf</tissue>
    </source>
</reference>
<evidence type="ECO:0000313" key="2">
    <source>
        <dbReference type="EMBL" id="KAF9682261.1"/>
    </source>
</evidence>
<evidence type="ECO:0000313" key="3">
    <source>
        <dbReference type="Proteomes" id="UP000657918"/>
    </source>
</evidence>
<comment type="caution">
    <text evidence="2">The sequence shown here is derived from an EMBL/GenBank/DDBJ whole genome shotgun (WGS) entry which is preliminary data.</text>
</comment>
<dbReference type="PANTHER" id="PTHR11247:SF40">
    <property type="entry name" value="LIPID PHOSPHATE PHOSPHATASE EPSILON 1, CHLOROPLASTIC"/>
    <property type="match status" value="1"/>
</dbReference>